<gene>
    <name evidence="4" type="ORF">H9Q80_11425</name>
</gene>
<dbReference type="RefSeq" id="WP_117453359.1">
    <property type="nucleotide sequence ID" value="NZ_CP060636.1"/>
</dbReference>
<keyword evidence="1" id="KW-0479">Metal-binding</keyword>
<dbReference type="PANTHER" id="PTHR45953">
    <property type="entry name" value="IDURONATE 2-SULFATASE"/>
    <property type="match status" value="1"/>
</dbReference>
<dbReference type="NCBIfam" id="NF010322">
    <property type="entry name" value="PRK13759.1"/>
    <property type="match status" value="1"/>
</dbReference>
<dbReference type="GO" id="GO:0005737">
    <property type="term" value="C:cytoplasm"/>
    <property type="evidence" value="ECO:0007669"/>
    <property type="project" value="TreeGrafter"/>
</dbReference>
<evidence type="ECO:0000313" key="5">
    <source>
        <dbReference type="Proteomes" id="UP000515856"/>
    </source>
</evidence>
<dbReference type="KEGG" id="ehn:H9Q80_11425"/>
<organism evidence="4 5">
    <name type="scientific">[Eubacterium] hominis</name>
    <dbReference type="NCBI Taxonomy" id="2764325"/>
    <lineage>
        <taxon>Bacteria</taxon>
        <taxon>Bacillati</taxon>
        <taxon>Bacillota</taxon>
        <taxon>Erysipelotrichia</taxon>
        <taxon>Erysipelotrichales</taxon>
        <taxon>Erysipelotrichaceae</taxon>
        <taxon>Amedibacillus</taxon>
    </lineage>
</organism>
<dbReference type="SUPFAM" id="SSF53649">
    <property type="entry name" value="Alkaline phosphatase-like"/>
    <property type="match status" value="1"/>
</dbReference>
<protein>
    <submittedName>
        <fullName evidence="4">Arylsulfatase</fullName>
        <ecNumber evidence="4">3.1.6.1</ecNumber>
    </submittedName>
</protein>
<name>A0A7G9GJA8_9FIRM</name>
<dbReference type="Proteomes" id="UP000515856">
    <property type="component" value="Chromosome"/>
</dbReference>
<evidence type="ECO:0000256" key="2">
    <source>
        <dbReference type="ARBA" id="ARBA00022801"/>
    </source>
</evidence>
<dbReference type="PANTHER" id="PTHR45953:SF1">
    <property type="entry name" value="IDURONATE 2-SULFATASE"/>
    <property type="match status" value="1"/>
</dbReference>
<dbReference type="EMBL" id="CP060636">
    <property type="protein sequence ID" value="QNM10890.1"/>
    <property type="molecule type" value="Genomic_DNA"/>
</dbReference>
<keyword evidence="5" id="KW-1185">Reference proteome</keyword>
<accession>A0A7G9GJA8</accession>
<feature type="domain" description="Sulfatase N-terminal" evidence="3">
    <location>
        <begin position="5"/>
        <end position="363"/>
    </location>
</feature>
<dbReference type="GO" id="GO:0046872">
    <property type="term" value="F:metal ion binding"/>
    <property type="evidence" value="ECO:0007669"/>
    <property type="project" value="UniProtKB-KW"/>
</dbReference>
<dbReference type="InterPro" id="IPR017850">
    <property type="entry name" value="Alkaline_phosphatase_core_sf"/>
</dbReference>
<reference evidence="4 5" key="1">
    <citation type="submission" date="2020-08" db="EMBL/GenBank/DDBJ databases">
        <authorList>
            <person name="Liu C."/>
            <person name="Sun Q."/>
        </authorList>
    </citation>
    <scope>NUCLEOTIDE SEQUENCE [LARGE SCALE GENOMIC DNA]</scope>
    <source>
        <strain evidence="4 5">NSJ-61</strain>
    </source>
</reference>
<dbReference type="EC" id="3.1.6.1" evidence="4"/>
<evidence type="ECO:0000259" key="3">
    <source>
        <dbReference type="Pfam" id="PF00884"/>
    </source>
</evidence>
<evidence type="ECO:0000313" key="4">
    <source>
        <dbReference type="EMBL" id="QNM10890.1"/>
    </source>
</evidence>
<proteinExistence type="predicted"/>
<sequence>MKNKPNILLLMCDQFRGDCLSFAGHPDVKTPYLDSLAADGICFTNAYSATPSCIPARAALLTGRSQKGHGRVGYEDNVAWEYDHYMAEEFSNADYQTQCIGKMHVHPPRLSCGFQGLKLHDGYLGCYRNNHIPHWMHQEVSDDYLYDLQNIYGRSADFNASGAECNSWVTHPWIYEERLHPTNWVADQSIRYLQTRDHTKPFFLMSSFVRPHQPLDPPQSYFDMYKDKDLRKPAHGDWDDIEKTNAFGYICDSIYGCNDEESRKNAMAGYYGSISHVDHQIGRIITALHEEGVYDDTIIVFVSDHGEMLFDHSLWRKVFPYEGSTHIPFLMHIGKNIAPIIPHKVEGIAELRDIMPTLLELCDIDVPDSVDGISLVKNVLSDTQEIREYLHGEHSFHSAFSNHYIVTPQDKFIWYSETGQEQYFDLINDPRESHDAIHDETYQKRIDELRNILIQELKDREEGYSDGTKLIKGKKAVNMIPHHK</sequence>
<dbReference type="Gene3D" id="3.40.720.10">
    <property type="entry name" value="Alkaline Phosphatase, subunit A"/>
    <property type="match status" value="1"/>
</dbReference>
<keyword evidence="2 4" id="KW-0378">Hydrolase</keyword>
<dbReference type="AlphaFoldDB" id="A0A7G9GJA8"/>
<evidence type="ECO:0000256" key="1">
    <source>
        <dbReference type="ARBA" id="ARBA00022723"/>
    </source>
</evidence>
<dbReference type="Pfam" id="PF00884">
    <property type="entry name" value="Sulfatase"/>
    <property type="match status" value="1"/>
</dbReference>
<dbReference type="GO" id="GO:0004065">
    <property type="term" value="F:arylsulfatase activity"/>
    <property type="evidence" value="ECO:0007669"/>
    <property type="project" value="UniProtKB-EC"/>
</dbReference>
<dbReference type="InterPro" id="IPR000917">
    <property type="entry name" value="Sulfatase_N"/>
</dbReference>